<evidence type="ECO:0000313" key="2">
    <source>
        <dbReference type="Proteomes" id="UP001500449"/>
    </source>
</evidence>
<dbReference type="EMBL" id="BAAAQK010000009">
    <property type="protein sequence ID" value="GAA1852022.1"/>
    <property type="molecule type" value="Genomic_DNA"/>
</dbReference>
<dbReference type="Proteomes" id="UP001500449">
    <property type="component" value="Unassembled WGS sequence"/>
</dbReference>
<reference evidence="1 2" key="1">
    <citation type="journal article" date="2019" name="Int. J. Syst. Evol. Microbiol.">
        <title>The Global Catalogue of Microorganisms (GCM) 10K type strain sequencing project: providing services to taxonomists for standard genome sequencing and annotation.</title>
        <authorList>
            <consortium name="The Broad Institute Genomics Platform"/>
            <consortium name="The Broad Institute Genome Sequencing Center for Infectious Disease"/>
            <person name="Wu L."/>
            <person name="Ma J."/>
        </authorList>
    </citation>
    <scope>NUCLEOTIDE SEQUENCE [LARGE SCALE GENOMIC DNA]</scope>
    <source>
        <strain evidence="1 2">JCM 16009</strain>
    </source>
</reference>
<proteinExistence type="predicted"/>
<keyword evidence="2" id="KW-1185">Reference proteome</keyword>
<comment type="caution">
    <text evidence="1">The sequence shown here is derived from an EMBL/GenBank/DDBJ whole genome shotgun (WGS) entry which is preliminary data.</text>
</comment>
<sequence length="160" mass="17708">MNALLTCVLELHTARTAALNRYYDEPDLWHTHTYCPAELTESQRALIAATTEPGARPRSRCGTSSRYACATQLRLPLRCNSMSLSAEHESESILVVAAHLDQMQELPRGLRRAVAHVLRAAAREIQAGRPLPIDVVRAVREVLLEVEQLTTGRAGELEDA</sequence>
<evidence type="ECO:0000313" key="1">
    <source>
        <dbReference type="EMBL" id="GAA1852022.1"/>
    </source>
</evidence>
<organism evidence="1 2">
    <name type="scientific">Pseudonocardia ailaonensis</name>
    <dbReference type="NCBI Taxonomy" id="367279"/>
    <lineage>
        <taxon>Bacteria</taxon>
        <taxon>Bacillati</taxon>
        <taxon>Actinomycetota</taxon>
        <taxon>Actinomycetes</taxon>
        <taxon>Pseudonocardiales</taxon>
        <taxon>Pseudonocardiaceae</taxon>
        <taxon>Pseudonocardia</taxon>
    </lineage>
</organism>
<accession>A0ABN2N7A6</accession>
<gene>
    <name evidence="1" type="ORF">GCM10009836_35060</name>
</gene>
<protein>
    <submittedName>
        <fullName evidence="1">Uncharacterized protein</fullName>
    </submittedName>
</protein>
<name>A0ABN2N7A6_9PSEU</name>